<evidence type="ECO:0000313" key="1">
    <source>
        <dbReference type="EMBL" id="CRK95272.1"/>
    </source>
</evidence>
<dbReference type="AlphaFoldDB" id="A0A1J1I4R1"/>
<protein>
    <submittedName>
        <fullName evidence="1">CLUMA_CG008670, isoform A</fullName>
    </submittedName>
</protein>
<gene>
    <name evidence="1" type="ORF">CLUMA_CG008670</name>
</gene>
<reference evidence="1 2" key="1">
    <citation type="submission" date="2015-04" db="EMBL/GenBank/DDBJ databases">
        <authorList>
            <person name="Syromyatnikov M.Y."/>
            <person name="Popov V.N."/>
        </authorList>
    </citation>
    <scope>NUCLEOTIDE SEQUENCE [LARGE SCALE GENOMIC DNA]</scope>
</reference>
<organism evidence="1 2">
    <name type="scientific">Clunio marinus</name>
    <dbReference type="NCBI Taxonomy" id="568069"/>
    <lineage>
        <taxon>Eukaryota</taxon>
        <taxon>Metazoa</taxon>
        <taxon>Ecdysozoa</taxon>
        <taxon>Arthropoda</taxon>
        <taxon>Hexapoda</taxon>
        <taxon>Insecta</taxon>
        <taxon>Pterygota</taxon>
        <taxon>Neoptera</taxon>
        <taxon>Endopterygota</taxon>
        <taxon>Diptera</taxon>
        <taxon>Nematocera</taxon>
        <taxon>Chironomoidea</taxon>
        <taxon>Chironomidae</taxon>
        <taxon>Clunio</taxon>
    </lineage>
</organism>
<keyword evidence="2" id="KW-1185">Reference proteome</keyword>
<proteinExistence type="predicted"/>
<name>A0A1J1I4R1_9DIPT</name>
<dbReference type="EMBL" id="CVRI01000041">
    <property type="protein sequence ID" value="CRK95272.1"/>
    <property type="molecule type" value="Genomic_DNA"/>
</dbReference>
<accession>A0A1J1I4R1</accession>
<evidence type="ECO:0000313" key="2">
    <source>
        <dbReference type="Proteomes" id="UP000183832"/>
    </source>
</evidence>
<dbReference type="Proteomes" id="UP000183832">
    <property type="component" value="Unassembled WGS sequence"/>
</dbReference>
<sequence>MFEIYLKESKALRLLRRKLQWKSFKTLQRQPRSLYQMPPLNENNVFAVILLEKVFVATAIRISNKKSFQLEVVSSTMK</sequence>